<dbReference type="PANTHER" id="PTHR31973:SF187">
    <property type="entry name" value="MUTATOR TRANSPOSASE MUDRA PROTEIN"/>
    <property type="match status" value="1"/>
</dbReference>
<dbReference type="PANTHER" id="PTHR31973">
    <property type="entry name" value="POLYPROTEIN, PUTATIVE-RELATED"/>
    <property type="match status" value="1"/>
</dbReference>
<dbReference type="Pfam" id="PF10551">
    <property type="entry name" value="MULE"/>
    <property type="match status" value="1"/>
</dbReference>
<dbReference type="Proteomes" id="UP001165083">
    <property type="component" value="Unassembled WGS sequence"/>
</dbReference>
<sequence>MAGFKAAIVEGHSTAMTRIVNNVKEIEGINLQQKPALVYRSIRKAKERLNVSAEVEYGLLPGFLTAFATINPGSRVCLQLDSNGRFYRLFLSLGGIVSVQDAMLPVWEVDGTHMKPPAYNGVCLTLLGKDGDKRNIPVAVAYVHKETIDNFAWFFTNCKIAGIKLDDRVTFTDRGKQLGAQELMAQWGLKLHLKFCSLHFLSELKHLNIICAINAVG</sequence>
<comment type="caution">
    <text evidence="2">The sequence shown here is derived from an EMBL/GenBank/DDBJ whole genome shotgun (WGS) entry which is preliminary data.</text>
</comment>
<dbReference type="OrthoDB" id="128140at2759"/>
<dbReference type="AlphaFoldDB" id="A0A9W7CW33"/>
<dbReference type="InterPro" id="IPR018289">
    <property type="entry name" value="MULE_transposase_dom"/>
</dbReference>
<feature type="domain" description="MULE transposase" evidence="1">
    <location>
        <begin position="106"/>
        <end position="201"/>
    </location>
</feature>
<protein>
    <submittedName>
        <fullName evidence="2">Unnamed protein product</fullName>
    </submittedName>
</protein>
<gene>
    <name evidence="2" type="ORF">Plil01_001682200</name>
</gene>
<evidence type="ECO:0000313" key="2">
    <source>
        <dbReference type="EMBL" id="GMF42765.1"/>
    </source>
</evidence>
<keyword evidence="3" id="KW-1185">Reference proteome</keyword>
<evidence type="ECO:0000313" key="3">
    <source>
        <dbReference type="Proteomes" id="UP001165083"/>
    </source>
</evidence>
<name>A0A9W7CW33_9STRA</name>
<dbReference type="EMBL" id="BSXW01002521">
    <property type="protein sequence ID" value="GMF42765.1"/>
    <property type="molecule type" value="Genomic_DNA"/>
</dbReference>
<evidence type="ECO:0000259" key="1">
    <source>
        <dbReference type="Pfam" id="PF10551"/>
    </source>
</evidence>
<organism evidence="2 3">
    <name type="scientific">Phytophthora lilii</name>
    <dbReference type="NCBI Taxonomy" id="2077276"/>
    <lineage>
        <taxon>Eukaryota</taxon>
        <taxon>Sar</taxon>
        <taxon>Stramenopiles</taxon>
        <taxon>Oomycota</taxon>
        <taxon>Peronosporomycetes</taxon>
        <taxon>Peronosporales</taxon>
        <taxon>Peronosporaceae</taxon>
        <taxon>Phytophthora</taxon>
    </lineage>
</organism>
<accession>A0A9W7CW33</accession>
<proteinExistence type="predicted"/>
<reference evidence="2" key="1">
    <citation type="submission" date="2023-04" db="EMBL/GenBank/DDBJ databases">
        <title>Phytophthora lilii NBRC 32176.</title>
        <authorList>
            <person name="Ichikawa N."/>
            <person name="Sato H."/>
            <person name="Tonouchi N."/>
        </authorList>
    </citation>
    <scope>NUCLEOTIDE SEQUENCE</scope>
    <source>
        <strain evidence="2">NBRC 32176</strain>
    </source>
</reference>